<comment type="caution">
    <text evidence="1">The sequence shown here is derived from an EMBL/GenBank/DDBJ whole genome shotgun (WGS) entry which is preliminary data.</text>
</comment>
<proteinExistence type="predicted"/>
<accession>A0A834IED2</accession>
<evidence type="ECO:0000313" key="2">
    <source>
        <dbReference type="Proteomes" id="UP000625711"/>
    </source>
</evidence>
<dbReference type="AlphaFoldDB" id="A0A834IED2"/>
<gene>
    <name evidence="1" type="ORF">GWI33_007501</name>
</gene>
<protein>
    <submittedName>
        <fullName evidence="1">Uncharacterized protein</fullName>
    </submittedName>
</protein>
<reference evidence="1" key="1">
    <citation type="submission" date="2020-08" db="EMBL/GenBank/DDBJ databases">
        <title>Genome sequencing and assembly of the red palm weevil Rhynchophorus ferrugineus.</title>
        <authorList>
            <person name="Dias G.B."/>
            <person name="Bergman C.M."/>
            <person name="Manee M."/>
        </authorList>
    </citation>
    <scope>NUCLEOTIDE SEQUENCE</scope>
    <source>
        <strain evidence="1">AA-2017</strain>
        <tissue evidence="1">Whole larva</tissue>
    </source>
</reference>
<keyword evidence="2" id="KW-1185">Reference proteome</keyword>
<name>A0A834IED2_RHYFE</name>
<organism evidence="1 2">
    <name type="scientific">Rhynchophorus ferrugineus</name>
    <name type="common">Red palm weevil</name>
    <name type="synonym">Curculio ferrugineus</name>
    <dbReference type="NCBI Taxonomy" id="354439"/>
    <lineage>
        <taxon>Eukaryota</taxon>
        <taxon>Metazoa</taxon>
        <taxon>Ecdysozoa</taxon>
        <taxon>Arthropoda</taxon>
        <taxon>Hexapoda</taxon>
        <taxon>Insecta</taxon>
        <taxon>Pterygota</taxon>
        <taxon>Neoptera</taxon>
        <taxon>Endopterygota</taxon>
        <taxon>Coleoptera</taxon>
        <taxon>Polyphaga</taxon>
        <taxon>Cucujiformia</taxon>
        <taxon>Curculionidae</taxon>
        <taxon>Dryophthorinae</taxon>
        <taxon>Rhynchophorus</taxon>
    </lineage>
</organism>
<dbReference type="Proteomes" id="UP000625711">
    <property type="component" value="Unassembled WGS sequence"/>
</dbReference>
<sequence>MLATYEEAEIISNIFGLFARISKAISKRFNTIDWLYHLRHRIGPATTHTNARPRLVRHAASATPSRPAPHTAGSPGCFLIRRRCSERDPVRIAAEDDVRRLDLHRPSLYDCAGNGGKFMYWPCSLRPDASLSHCFFGRRLNKSSSTSSFNPSRHSMPMPWDAGNSNGAHEGRLNATPCTYTECILSVSYPVYLQYT</sequence>
<dbReference type="EMBL" id="JAACXV010000372">
    <property type="protein sequence ID" value="KAF7279234.1"/>
    <property type="molecule type" value="Genomic_DNA"/>
</dbReference>
<evidence type="ECO:0000313" key="1">
    <source>
        <dbReference type="EMBL" id="KAF7279234.1"/>
    </source>
</evidence>